<name>A0AAX6E4B6_IRIPA</name>
<dbReference type="EMBL" id="JANAVB010025800">
    <property type="protein sequence ID" value="KAJ6819945.1"/>
    <property type="molecule type" value="Genomic_DNA"/>
</dbReference>
<feature type="coiled-coil region" evidence="1">
    <location>
        <begin position="86"/>
        <end position="124"/>
    </location>
</feature>
<keyword evidence="1" id="KW-0175">Coiled coil</keyword>
<evidence type="ECO:0000313" key="3">
    <source>
        <dbReference type="EMBL" id="KAJ6798864.1"/>
    </source>
</evidence>
<keyword evidence="5" id="KW-1185">Reference proteome</keyword>
<dbReference type="EMBL" id="JANAVB010040217">
    <property type="protein sequence ID" value="KAJ6798864.1"/>
    <property type="molecule type" value="Genomic_DNA"/>
</dbReference>
<proteinExistence type="predicted"/>
<dbReference type="AlphaFoldDB" id="A0AAX6E4B6"/>
<reference evidence="3" key="1">
    <citation type="journal article" date="2023" name="GigaByte">
        <title>Genome assembly of the bearded iris, Iris pallida Lam.</title>
        <authorList>
            <person name="Bruccoleri R.E."/>
            <person name="Oakeley E.J."/>
            <person name="Faust A.M.E."/>
            <person name="Altorfer M."/>
            <person name="Dessus-Babus S."/>
            <person name="Burckhardt D."/>
            <person name="Oertli M."/>
            <person name="Naumann U."/>
            <person name="Petersen F."/>
            <person name="Wong J."/>
        </authorList>
    </citation>
    <scope>NUCLEOTIDE SEQUENCE</scope>
    <source>
        <strain evidence="3">GSM-AAB239-AS_SAM_17_03QT</strain>
    </source>
</reference>
<sequence length="183" mass="20378">MDDSFTIQISSNLVNKLARDDGHKLKKKVKKPKPKIPDEPVKPQTGAKQASPVPKSSPDMAWPVQSPVFFPVPATPPPVAVALAELEAIRAVVKQSEDAVKRLEKQEADMVQELTQKAKELRDKEFKLPYQKSFPCLAEKEACLECYKKHQTPSETLKCAPVVRSFADCARQSRQKQQVGSEA</sequence>
<organism evidence="3 5">
    <name type="scientific">Iris pallida</name>
    <name type="common">Sweet iris</name>
    <dbReference type="NCBI Taxonomy" id="29817"/>
    <lineage>
        <taxon>Eukaryota</taxon>
        <taxon>Viridiplantae</taxon>
        <taxon>Streptophyta</taxon>
        <taxon>Embryophyta</taxon>
        <taxon>Tracheophyta</taxon>
        <taxon>Spermatophyta</taxon>
        <taxon>Magnoliopsida</taxon>
        <taxon>Liliopsida</taxon>
        <taxon>Asparagales</taxon>
        <taxon>Iridaceae</taxon>
        <taxon>Iridoideae</taxon>
        <taxon>Irideae</taxon>
        <taxon>Iris</taxon>
    </lineage>
</organism>
<comment type="caution">
    <text evidence="3">The sequence shown here is derived from an EMBL/GenBank/DDBJ whole genome shotgun (WGS) entry which is preliminary data.</text>
</comment>
<evidence type="ECO:0000256" key="1">
    <source>
        <dbReference type="SAM" id="Coils"/>
    </source>
</evidence>
<accession>A0AAX6E4B6</accession>
<reference evidence="3" key="2">
    <citation type="submission" date="2023-04" db="EMBL/GenBank/DDBJ databases">
        <authorList>
            <person name="Bruccoleri R.E."/>
            <person name="Oakeley E.J."/>
            <person name="Faust A.-M."/>
            <person name="Dessus-Babus S."/>
            <person name="Altorfer M."/>
            <person name="Burckhardt D."/>
            <person name="Oertli M."/>
            <person name="Naumann U."/>
            <person name="Petersen F."/>
            <person name="Wong J."/>
        </authorList>
    </citation>
    <scope>NUCLEOTIDE SEQUENCE</scope>
    <source>
        <strain evidence="3">GSM-AAB239-AS_SAM_17_03QT</strain>
        <tissue evidence="3">Leaf</tissue>
    </source>
</reference>
<evidence type="ECO:0000313" key="4">
    <source>
        <dbReference type="EMBL" id="KAJ6819945.1"/>
    </source>
</evidence>
<evidence type="ECO:0000313" key="5">
    <source>
        <dbReference type="Proteomes" id="UP001140949"/>
    </source>
</evidence>
<feature type="compositionally biased region" description="Basic residues" evidence="2">
    <location>
        <begin position="24"/>
        <end position="34"/>
    </location>
</feature>
<gene>
    <name evidence="3" type="ORF">M6B38_212375</name>
    <name evidence="4" type="ORF">M6B38_398550</name>
</gene>
<feature type="region of interest" description="Disordered" evidence="2">
    <location>
        <begin position="18"/>
        <end position="59"/>
    </location>
</feature>
<dbReference type="Proteomes" id="UP001140949">
    <property type="component" value="Unassembled WGS sequence"/>
</dbReference>
<protein>
    <submittedName>
        <fullName evidence="3">Uncharacterized protein</fullName>
    </submittedName>
</protein>
<evidence type="ECO:0000256" key="2">
    <source>
        <dbReference type="SAM" id="MobiDB-lite"/>
    </source>
</evidence>
<dbReference type="PANTHER" id="PTHR47587">
    <property type="entry name" value="OS05G0103500 PROTEIN"/>
    <property type="match status" value="1"/>
</dbReference>
<dbReference type="PANTHER" id="PTHR47587:SF2">
    <property type="entry name" value="OS05G0103500 PROTEIN"/>
    <property type="match status" value="1"/>
</dbReference>